<organism evidence="2 3">
    <name type="scientific">Favolaschia claudopus</name>
    <dbReference type="NCBI Taxonomy" id="2862362"/>
    <lineage>
        <taxon>Eukaryota</taxon>
        <taxon>Fungi</taxon>
        <taxon>Dikarya</taxon>
        <taxon>Basidiomycota</taxon>
        <taxon>Agaricomycotina</taxon>
        <taxon>Agaricomycetes</taxon>
        <taxon>Agaricomycetidae</taxon>
        <taxon>Agaricales</taxon>
        <taxon>Marasmiineae</taxon>
        <taxon>Mycenaceae</taxon>
        <taxon>Favolaschia</taxon>
    </lineage>
</organism>
<evidence type="ECO:0000256" key="1">
    <source>
        <dbReference type="SAM" id="MobiDB-lite"/>
    </source>
</evidence>
<dbReference type="EMBL" id="JAWWNJ010000111">
    <property type="protein sequence ID" value="KAK6992303.1"/>
    <property type="molecule type" value="Genomic_DNA"/>
</dbReference>
<comment type="caution">
    <text evidence="2">The sequence shown here is derived from an EMBL/GenBank/DDBJ whole genome shotgun (WGS) entry which is preliminary data.</text>
</comment>
<keyword evidence="3" id="KW-1185">Reference proteome</keyword>
<dbReference type="AlphaFoldDB" id="A0AAV9ZTV8"/>
<evidence type="ECO:0000313" key="2">
    <source>
        <dbReference type="EMBL" id="KAK6992303.1"/>
    </source>
</evidence>
<accession>A0AAV9ZTV8</accession>
<evidence type="ECO:0000313" key="3">
    <source>
        <dbReference type="Proteomes" id="UP001362999"/>
    </source>
</evidence>
<feature type="compositionally biased region" description="Basic and acidic residues" evidence="1">
    <location>
        <begin position="265"/>
        <end position="275"/>
    </location>
</feature>
<proteinExistence type="predicted"/>
<reference evidence="2 3" key="1">
    <citation type="journal article" date="2024" name="J Genomics">
        <title>Draft genome sequencing and assembly of Favolaschia claudopus CIRM-BRFM 2984 isolated from oak limbs.</title>
        <authorList>
            <person name="Navarro D."/>
            <person name="Drula E."/>
            <person name="Chaduli D."/>
            <person name="Cazenave R."/>
            <person name="Ahrendt S."/>
            <person name="Wang J."/>
            <person name="Lipzen A."/>
            <person name="Daum C."/>
            <person name="Barry K."/>
            <person name="Grigoriev I.V."/>
            <person name="Favel A."/>
            <person name="Rosso M.N."/>
            <person name="Martin F."/>
        </authorList>
    </citation>
    <scope>NUCLEOTIDE SEQUENCE [LARGE SCALE GENOMIC DNA]</scope>
    <source>
        <strain evidence="2 3">CIRM-BRFM 2984</strain>
    </source>
</reference>
<evidence type="ECO:0008006" key="4">
    <source>
        <dbReference type="Google" id="ProtNLM"/>
    </source>
</evidence>
<protein>
    <recommendedName>
        <fullName evidence="4">PDZ domain-containing protein</fullName>
    </recommendedName>
</protein>
<gene>
    <name evidence="2" type="ORF">R3P38DRAFT_2802789</name>
</gene>
<feature type="region of interest" description="Disordered" evidence="1">
    <location>
        <begin position="265"/>
        <end position="287"/>
    </location>
</feature>
<sequence length="401" mass="44632">MGLAIEKVRTSTKPNGTRLGSSLTGASFIFGDPFATLIRTPTNVSLALARSTEILVDGKRVADVNVSSIQNAKAIINLTGQILLVKAVVPRPDDALNESEEICADSTWSWLWLGSYLMSKSSIRGKSPRTLPILYPPEDILSNLLIPKRLPLTTDFPSMKCGSSTPRARHGQWIMVYWWRSLSSLWKRVEAEQTELREMPNIKDALIGFPYLWATGIPALISAGGTEFLTAKFSDDPCLYCSEVPSNWRGHMGAHILRKLRNAGEIERDKKDKKSGQVKTYPEFPAVPTPQPFDGSSFMYQRRARMASRQGLAPRSGPPRRAASHAQRSGTGVENPSRLGRRPQHNYHMYLAQKIIVPLKTPHNDSKAFELFQVNQQLNCHPRQAAAPRSGAPQILKRMPI</sequence>
<name>A0AAV9ZTV8_9AGAR</name>
<feature type="region of interest" description="Disordered" evidence="1">
    <location>
        <begin position="304"/>
        <end position="342"/>
    </location>
</feature>
<dbReference type="Proteomes" id="UP001362999">
    <property type="component" value="Unassembled WGS sequence"/>
</dbReference>